<dbReference type="SUPFAM" id="SSF51445">
    <property type="entry name" value="(Trans)glycosidases"/>
    <property type="match status" value="1"/>
</dbReference>
<keyword evidence="9" id="KW-1185">Reference proteome</keyword>
<proteinExistence type="inferred from homology"/>
<evidence type="ECO:0000256" key="3">
    <source>
        <dbReference type="ARBA" id="ARBA00023295"/>
    </source>
</evidence>
<evidence type="ECO:0000256" key="4">
    <source>
        <dbReference type="RuleBase" id="RU361153"/>
    </source>
</evidence>
<feature type="transmembrane region" description="Helical" evidence="5">
    <location>
        <begin position="332"/>
        <end position="351"/>
    </location>
</feature>
<evidence type="ECO:0000256" key="2">
    <source>
        <dbReference type="ARBA" id="ARBA00022801"/>
    </source>
</evidence>
<comment type="similarity">
    <text evidence="1 4">Belongs to the glycosyl hydrolase 5 (cellulase A) family.</text>
</comment>
<feature type="chain" id="PRO_5047122807" description="Glycoside hydrolase family 5 domain-containing protein" evidence="6">
    <location>
        <begin position="21"/>
        <end position="567"/>
    </location>
</feature>
<gene>
    <name evidence="8" type="ORF">CCMP2556_LOCUS10515</name>
</gene>
<evidence type="ECO:0000256" key="6">
    <source>
        <dbReference type="SAM" id="SignalP"/>
    </source>
</evidence>
<reference evidence="8 9" key="1">
    <citation type="submission" date="2024-02" db="EMBL/GenBank/DDBJ databases">
        <authorList>
            <person name="Chen Y."/>
            <person name="Shah S."/>
            <person name="Dougan E. K."/>
            <person name="Thang M."/>
            <person name="Chan C."/>
        </authorList>
    </citation>
    <scope>NUCLEOTIDE SEQUENCE [LARGE SCALE GENOMIC DNA]</scope>
</reference>
<dbReference type="InterPro" id="IPR001547">
    <property type="entry name" value="Glyco_hydro_5"/>
</dbReference>
<keyword evidence="3 4" id="KW-0326">Glycosidase</keyword>
<keyword evidence="5" id="KW-0472">Membrane</keyword>
<dbReference type="EMBL" id="CAXAMN010004914">
    <property type="protein sequence ID" value="CAK9011577.1"/>
    <property type="molecule type" value="Genomic_DNA"/>
</dbReference>
<feature type="transmembrane region" description="Helical" evidence="5">
    <location>
        <begin position="278"/>
        <end position="295"/>
    </location>
</feature>
<feature type="domain" description="Glycoside hydrolase family 5" evidence="7">
    <location>
        <begin position="67"/>
        <end position="270"/>
    </location>
</feature>
<accession>A0ABP0JB23</accession>
<keyword evidence="5" id="KW-1133">Transmembrane helix</keyword>
<comment type="caution">
    <text evidence="8">The sequence shown here is derived from an EMBL/GenBank/DDBJ whole genome shotgun (WGS) entry which is preliminary data.</text>
</comment>
<keyword evidence="2 4" id="KW-0378">Hydrolase</keyword>
<keyword evidence="5" id="KW-0812">Transmembrane</keyword>
<dbReference type="Gene3D" id="3.20.20.80">
    <property type="entry name" value="Glycosidases"/>
    <property type="match status" value="2"/>
</dbReference>
<evidence type="ECO:0000313" key="8">
    <source>
        <dbReference type="EMBL" id="CAK9011577.1"/>
    </source>
</evidence>
<dbReference type="InterPro" id="IPR017853">
    <property type="entry name" value="GH"/>
</dbReference>
<evidence type="ECO:0000256" key="1">
    <source>
        <dbReference type="ARBA" id="ARBA00005641"/>
    </source>
</evidence>
<evidence type="ECO:0000256" key="5">
    <source>
        <dbReference type="SAM" id="Phobius"/>
    </source>
</evidence>
<protein>
    <recommendedName>
        <fullName evidence="7">Glycoside hydrolase family 5 domain-containing protein</fullName>
    </recommendedName>
</protein>
<evidence type="ECO:0000259" key="7">
    <source>
        <dbReference type="Pfam" id="PF00150"/>
    </source>
</evidence>
<dbReference type="Proteomes" id="UP001642484">
    <property type="component" value="Unassembled WGS sequence"/>
</dbReference>
<dbReference type="Pfam" id="PF00150">
    <property type="entry name" value="Cellulase"/>
    <property type="match status" value="1"/>
</dbReference>
<sequence>MQWPCLLFIGLFLELTKVHSGPAFPLHTSGRVILDAEGHRVRLKCVNWYGAHLPQLVANGLDRRQPGEIAETIAKSGFNCVRLPFSLDGVIGNFTIPNPKVSLAGCPELQDLSPLEVFDSTVNALTKSGLMVILNNHVSTSMWCCSLSDGEGLWYTEKYPESSFFQALSFMAQRYKGNPLVIGFDLRNEIRPSGGRWPQWGSKNNATDWAAAAVVAAKGVLDANENMLIIVSGLYFSIFLCQVPVYPLHEVPFLHGRLVYTAHEYNWFNFHLAARKGIEIYIVVALAVLPLCWLGRCLSQSLRLPACPCCRRAVEPARECCRGPSRSLGSCGLFFQFSAAALCATLFAFGLKFSESFIQQCDIIGVYIALFCGVLTPTCALLSLILWSRAAFNIIARRVEIREAAVQFELPILSRDLDRETTVGETPREVRNSTSGCHGCDFPQQAKHCRGTGCLLAILMLTTVCILISVWYEFGQYPAFAKELDFKWGFLMSGANPAPVWLGEFGTQRESLWWKHILRYLHEHDADFAYWSVNGEKYNGISESFGLFMEDFETVRDPWKLAQLQAL</sequence>
<dbReference type="PANTHER" id="PTHR31263">
    <property type="entry name" value="CELLULASE FAMILY PROTEIN (AFU_ORTHOLOGUE AFUA_5G14560)"/>
    <property type="match status" value="1"/>
</dbReference>
<name>A0ABP0JB23_9DINO</name>
<feature type="transmembrane region" description="Helical" evidence="5">
    <location>
        <begin position="363"/>
        <end position="387"/>
    </location>
</feature>
<feature type="transmembrane region" description="Helical" evidence="5">
    <location>
        <begin position="453"/>
        <end position="472"/>
    </location>
</feature>
<keyword evidence="6" id="KW-0732">Signal</keyword>
<feature type="signal peptide" evidence="6">
    <location>
        <begin position="1"/>
        <end position="20"/>
    </location>
</feature>
<dbReference type="PANTHER" id="PTHR31263:SF0">
    <property type="entry name" value="CELLULASE FAMILY PROTEIN (AFU_ORTHOLOGUE AFUA_5G14560)"/>
    <property type="match status" value="1"/>
</dbReference>
<evidence type="ECO:0000313" key="9">
    <source>
        <dbReference type="Proteomes" id="UP001642484"/>
    </source>
</evidence>
<organism evidence="8 9">
    <name type="scientific">Durusdinium trenchii</name>
    <dbReference type="NCBI Taxonomy" id="1381693"/>
    <lineage>
        <taxon>Eukaryota</taxon>
        <taxon>Sar</taxon>
        <taxon>Alveolata</taxon>
        <taxon>Dinophyceae</taxon>
        <taxon>Suessiales</taxon>
        <taxon>Symbiodiniaceae</taxon>
        <taxon>Durusdinium</taxon>
    </lineage>
</organism>